<feature type="compositionally biased region" description="Polar residues" evidence="1">
    <location>
        <begin position="168"/>
        <end position="178"/>
    </location>
</feature>
<evidence type="ECO:0000256" key="1">
    <source>
        <dbReference type="SAM" id="MobiDB-lite"/>
    </source>
</evidence>
<dbReference type="EMBL" id="HBIU01056555">
    <property type="protein sequence ID" value="CAE0649555.1"/>
    <property type="molecule type" value="Transcribed_RNA"/>
</dbReference>
<organism evidence="2">
    <name type="scientific">Heterosigma akashiwo</name>
    <name type="common">Chromophytic alga</name>
    <name type="synonym">Heterosigma carterae</name>
    <dbReference type="NCBI Taxonomy" id="2829"/>
    <lineage>
        <taxon>Eukaryota</taxon>
        <taxon>Sar</taxon>
        <taxon>Stramenopiles</taxon>
        <taxon>Ochrophyta</taxon>
        <taxon>Raphidophyceae</taxon>
        <taxon>Chattonellales</taxon>
        <taxon>Chattonellaceae</taxon>
        <taxon>Heterosigma</taxon>
    </lineage>
</organism>
<sequence length="584" mass="63348">MELDKGSQFEFNDFDAAFTDTLTEFIDESDFSFPELSSKFVSSLPAGGHHDDIAHALDSMVTGMGEGFRNPKHEQPSTELTEDFEELQEILTTSCNTDMPLEDLLGLFVGTGSNNNSPQGGESDGSSEDEVLFDEREGCGPVAPSAPSDNCAKPRVNVIATDKPVSTEPVQSGMSGVTTKRKSGKKSKKRRNERLKRQQNAYIQCLQQQVNGLLQKQALLDAANTDYESEPKLQQARTRKTHVQMFLAYRSGGIDDRSCWSEVLDEGFTLTMPSTPFCQVNGQIIGNKRKLYGIDAIIKDTTAVSAFVSTINHRCRQLKPGRSGEVKLTFHVDASDILIVDDKTMCHWKLETKGLIGMGFDSEATVNGMLYCRFTNQHKICNMEMTFDVLSFTRQLTAHGLLDIPLIAAMASSAPIQDPSSSETAFSVGTAGAGNTLAGSMGTMNPMMNGVMGNPMAPFLTVTPSTSWANLTQMSASPVSKSTKILPAARKPKAPLGPSPKEEIEYSAELTASQAAARGKKRARKRKDGASKQKKLRPSPEMVAGAGGLAAVQQMQQQMAAMYQQMMMGGLPNPVMTAMMGRAT</sequence>
<protein>
    <recommendedName>
        <fullName evidence="3">BZIP domain-containing protein</fullName>
    </recommendedName>
</protein>
<gene>
    <name evidence="2" type="ORF">HAKA00212_LOCUS24745</name>
</gene>
<feature type="region of interest" description="Disordered" evidence="1">
    <location>
        <begin position="108"/>
        <end position="131"/>
    </location>
</feature>
<dbReference type="AlphaFoldDB" id="A0A6S9G074"/>
<name>A0A6S9G074_HETAK</name>
<feature type="region of interest" description="Disordered" evidence="1">
    <location>
        <begin position="165"/>
        <end position="194"/>
    </location>
</feature>
<feature type="compositionally biased region" description="Basic residues" evidence="1">
    <location>
        <begin position="179"/>
        <end position="194"/>
    </location>
</feature>
<reference evidence="2" key="1">
    <citation type="submission" date="2021-01" db="EMBL/GenBank/DDBJ databases">
        <authorList>
            <person name="Corre E."/>
            <person name="Pelletier E."/>
            <person name="Niang G."/>
            <person name="Scheremetjew M."/>
            <person name="Finn R."/>
            <person name="Kale V."/>
            <person name="Holt S."/>
            <person name="Cochrane G."/>
            <person name="Meng A."/>
            <person name="Brown T."/>
            <person name="Cohen L."/>
        </authorList>
    </citation>
    <scope>NUCLEOTIDE SEQUENCE</scope>
    <source>
        <strain evidence="2">CCMP3107</strain>
    </source>
</reference>
<feature type="compositionally biased region" description="Polar residues" evidence="1">
    <location>
        <begin position="111"/>
        <end position="120"/>
    </location>
</feature>
<accession>A0A6S9G074</accession>
<feature type="region of interest" description="Disordered" evidence="1">
    <location>
        <begin position="481"/>
        <end position="542"/>
    </location>
</feature>
<evidence type="ECO:0000313" key="2">
    <source>
        <dbReference type="EMBL" id="CAE0649555.1"/>
    </source>
</evidence>
<feature type="compositionally biased region" description="Basic residues" evidence="1">
    <location>
        <begin position="518"/>
        <end position="537"/>
    </location>
</feature>
<proteinExistence type="predicted"/>
<evidence type="ECO:0008006" key="3">
    <source>
        <dbReference type="Google" id="ProtNLM"/>
    </source>
</evidence>